<feature type="domain" description="DUF3131" evidence="1">
    <location>
        <begin position="56"/>
        <end position="414"/>
    </location>
</feature>
<organism evidence="2 3">
    <name type="scientific">Trichocoleus desertorum GB2-A4</name>
    <dbReference type="NCBI Taxonomy" id="2933944"/>
    <lineage>
        <taxon>Bacteria</taxon>
        <taxon>Bacillati</taxon>
        <taxon>Cyanobacteriota</taxon>
        <taxon>Cyanophyceae</taxon>
        <taxon>Leptolyngbyales</taxon>
        <taxon>Trichocoleusaceae</taxon>
        <taxon>Trichocoleus</taxon>
    </lineage>
</organism>
<accession>A0ABV0J2X6</accession>
<reference evidence="2 3" key="1">
    <citation type="submission" date="2022-04" db="EMBL/GenBank/DDBJ databases">
        <title>Positive selection, recombination, and allopatry shape intraspecific diversity of widespread and dominant cyanobacteria.</title>
        <authorList>
            <person name="Wei J."/>
            <person name="Shu W."/>
            <person name="Hu C."/>
        </authorList>
    </citation>
    <scope>NUCLEOTIDE SEQUENCE [LARGE SCALE GENOMIC DNA]</scope>
    <source>
        <strain evidence="2 3">GB2-A4</strain>
    </source>
</reference>
<dbReference type="InterPro" id="IPR021478">
    <property type="entry name" value="DUF3131"/>
</dbReference>
<dbReference type="Pfam" id="PF11329">
    <property type="entry name" value="DUF3131"/>
    <property type="match status" value="1"/>
</dbReference>
<dbReference type="Gene3D" id="1.50.10.140">
    <property type="match status" value="1"/>
</dbReference>
<dbReference type="Proteomes" id="UP001464891">
    <property type="component" value="Unassembled WGS sequence"/>
</dbReference>
<evidence type="ECO:0000313" key="2">
    <source>
        <dbReference type="EMBL" id="MEP0816118.1"/>
    </source>
</evidence>
<dbReference type="RefSeq" id="WP_190431815.1">
    <property type="nucleotide sequence ID" value="NZ_JAMPKM010000001.1"/>
</dbReference>
<gene>
    <name evidence="2" type="ORF">NC998_03295</name>
</gene>
<comment type="caution">
    <text evidence="2">The sequence shown here is derived from an EMBL/GenBank/DDBJ whole genome shotgun (WGS) entry which is preliminary data.</text>
</comment>
<evidence type="ECO:0000259" key="1">
    <source>
        <dbReference type="Pfam" id="PF11329"/>
    </source>
</evidence>
<dbReference type="EMBL" id="JAMPKM010000001">
    <property type="protein sequence ID" value="MEP0816118.1"/>
    <property type="molecule type" value="Genomic_DNA"/>
</dbReference>
<sequence>METSDRRFNLIQQVALCSAIFLVAFGVHKALAWRETSVLPVPVTRQIPLSGEDKNLARNAWRYFELNRSQTGLVTSAAGFPATTMWDVANQLAGMVAARELGLISLQEFDPWMTQVLATLQKLPLYRNELPNKAYNATTLVPIDYGQPEKRQEVGFSAVELGRLARWLDIVAVRYPQHAAASRAVTSRWKLDRLVKDGQIMAATTASGKEVWQPEGTLGYEQYAAYGLSKLGLKPTQALDVKTQTQLVDVMNVEVPTDKQGTKPNCVVSEPYVLDGLESGFKALPVEYAARLLQAQQHRYLATNQLTAWSETNLDQAPWQVHNCVVADGRPWQTVTPGGEDATAFRGSSTKIAIAWNVLFRNRYTERTYKGMRWLADPQQGVFAGFYEESQQPNRALTLNTNAIVLEALLYNQTAQPIEEWASNSQVVSRSTGGFSLTDEN</sequence>
<name>A0ABV0J2X6_9CYAN</name>
<evidence type="ECO:0000313" key="3">
    <source>
        <dbReference type="Proteomes" id="UP001464891"/>
    </source>
</evidence>
<protein>
    <submittedName>
        <fullName evidence="2">DUF3131 domain-containing protein</fullName>
    </submittedName>
</protein>
<keyword evidence="3" id="KW-1185">Reference proteome</keyword>
<proteinExistence type="predicted"/>